<comment type="similarity">
    <text evidence="3 8">Belongs to the COQ9 family.</text>
</comment>
<dbReference type="GO" id="GO:0008289">
    <property type="term" value="F:lipid binding"/>
    <property type="evidence" value="ECO:0007669"/>
    <property type="project" value="UniProtKB-UniRule"/>
</dbReference>
<dbReference type="EMBL" id="JAPWDO010000003">
    <property type="protein sequence ID" value="KAJ5477959.1"/>
    <property type="molecule type" value="Genomic_DNA"/>
</dbReference>
<dbReference type="InterPro" id="IPR013718">
    <property type="entry name" value="COQ9_C"/>
</dbReference>
<sequence length="284" mass="31254">MAYLARTLPKRVFTPSLPQSIRQTRAITTTTLQSTPTRPAQTTTRTSKPKQLPPPNLPLSPPRQAPRPLLHKLPNSNPNLSTSPPTALTLGARDAGFLDVSVQLLPHAEFDLILFWLASRRGLLRGQVEEGGLFRRIAAEKGKDVHELSVEERVRGLILERLRMNAEVKGVWQDALAQMSLLANIPLSLTELHALASDILTLSGDDAVDATWYTRRLAVSAIYASAEVVMTRDPTPDLVETEAFVERRFEDRKAIADKLTGIGQCAGFGWNTAIGLGRSWGLKI</sequence>
<dbReference type="PANTHER" id="PTHR21427:SF19">
    <property type="entry name" value="UBIQUINONE BIOSYNTHESIS PROTEIN COQ9, MITOCHONDRIAL"/>
    <property type="match status" value="1"/>
</dbReference>
<organism evidence="11 12">
    <name type="scientific">Penicillium desertorum</name>
    <dbReference type="NCBI Taxonomy" id="1303715"/>
    <lineage>
        <taxon>Eukaryota</taxon>
        <taxon>Fungi</taxon>
        <taxon>Dikarya</taxon>
        <taxon>Ascomycota</taxon>
        <taxon>Pezizomycotina</taxon>
        <taxon>Eurotiomycetes</taxon>
        <taxon>Eurotiomycetidae</taxon>
        <taxon>Eurotiales</taxon>
        <taxon>Aspergillaceae</taxon>
        <taxon>Penicillium</taxon>
    </lineage>
</organism>
<dbReference type="GO" id="GO:0006744">
    <property type="term" value="P:ubiquinone biosynthetic process"/>
    <property type="evidence" value="ECO:0007669"/>
    <property type="project" value="UniProtKB-UniRule"/>
</dbReference>
<dbReference type="AlphaFoldDB" id="A0A9W9WWG9"/>
<evidence type="ECO:0000256" key="7">
    <source>
        <dbReference type="ARBA" id="ARBA00023128"/>
    </source>
</evidence>
<protein>
    <recommendedName>
        <fullName evidence="8">Ubiquinone biosynthesis protein</fullName>
    </recommendedName>
</protein>
<feature type="region of interest" description="Disordered" evidence="9">
    <location>
        <begin position="28"/>
        <end position="87"/>
    </location>
</feature>
<feature type="domain" description="COQ9 C-terminal" evidence="10">
    <location>
        <begin position="186"/>
        <end position="255"/>
    </location>
</feature>
<dbReference type="Proteomes" id="UP001147760">
    <property type="component" value="Unassembled WGS sequence"/>
</dbReference>
<evidence type="ECO:0000313" key="12">
    <source>
        <dbReference type="Proteomes" id="UP001147760"/>
    </source>
</evidence>
<keyword evidence="7 8" id="KW-0496">Mitochondrion</keyword>
<evidence type="ECO:0000256" key="5">
    <source>
        <dbReference type="ARBA" id="ARBA00022946"/>
    </source>
</evidence>
<dbReference type="NCBIfam" id="TIGR02396">
    <property type="entry name" value="diverge_rpsU"/>
    <property type="match status" value="1"/>
</dbReference>
<evidence type="ECO:0000256" key="4">
    <source>
        <dbReference type="ARBA" id="ARBA00022688"/>
    </source>
</evidence>
<reference evidence="11" key="1">
    <citation type="submission" date="2022-12" db="EMBL/GenBank/DDBJ databases">
        <authorList>
            <person name="Petersen C."/>
        </authorList>
    </citation>
    <scope>NUCLEOTIDE SEQUENCE</scope>
    <source>
        <strain evidence="11">IBT 17660</strain>
    </source>
</reference>
<name>A0A9W9WWG9_9EURO</name>
<dbReference type="PANTHER" id="PTHR21427">
    <property type="entry name" value="UBIQUINONE BIOSYNTHESIS PROTEIN COQ9, MITOCHONDRIAL"/>
    <property type="match status" value="1"/>
</dbReference>
<dbReference type="Gene3D" id="1.10.357.10">
    <property type="entry name" value="Tetracycline Repressor, domain 2"/>
    <property type="match status" value="1"/>
</dbReference>
<comment type="pathway">
    <text evidence="2 8">Cofactor biosynthesis; ubiquinone biosynthesis.</text>
</comment>
<keyword evidence="6 8" id="KW-0446">Lipid-binding</keyword>
<feature type="compositionally biased region" description="Pro residues" evidence="9">
    <location>
        <begin position="51"/>
        <end position="65"/>
    </location>
</feature>
<feature type="compositionally biased region" description="Low complexity" evidence="9">
    <location>
        <begin position="28"/>
        <end position="50"/>
    </location>
</feature>
<evidence type="ECO:0000256" key="2">
    <source>
        <dbReference type="ARBA" id="ARBA00004749"/>
    </source>
</evidence>
<keyword evidence="4 8" id="KW-0831">Ubiquinone biosynthesis</keyword>
<evidence type="ECO:0000256" key="8">
    <source>
        <dbReference type="RuleBase" id="RU366063"/>
    </source>
</evidence>
<comment type="function">
    <text evidence="8">Membrane-associated protein that warps the membrane surface to access and bind aromatic isoprenes with high specificity, including ubiquinone (CoQ) isoprene intermediates and presents them directly to Coq7, therefore facilitating the Coq7-mediated hydroxylase step. Participates in the biosynthesis of coenzyme Q, also named ubiquinone, an essential lipid-soluble electron transporter for aerobic cellular respiration.</text>
</comment>
<dbReference type="Pfam" id="PF08511">
    <property type="entry name" value="COQ9"/>
    <property type="match status" value="1"/>
</dbReference>
<comment type="caution">
    <text evidence="11">The sequence shown here is derived from an EMBL/GenBank/DDBJ whole genome shotgun (WGS) entry which is preliminary data.</text>
</comment>
<evidence type="ECO:0000256" key="6">
    <source>
        <dbReference type="ARBA" id="ARBA00023121"/>
    </source>
</evidence>
<accession>A0A9W9WWG9</accession>
<feature type="compositionally biased region" description="Low complexity" evidence="9">
    <location>
        <begin position="73"/>
        <end position="86"/>
    </location>
</feature>
<dbReference type="InterPro" id="IPR012762">
    <property type="entry name" value="Ubiq_biosynth_COQ9"/>
</dbReference>
<evidence type="ECO:0000259" key="10">
    <source>
        <dbReference type="Pfam" id="PF08511"/>
    </source>
</evidence>
<reference evidence="11" key="2">
    <citation type="journal article" date="2023" name="IMA Fungus">
        <title>Comparative genomic study of the Penicillium genus elucidates a diverse pangenome and 15 lateral gene transfer events.</title>
        <authorList>
            <person name="Petersen C."/>
            <person name="Sorensen T."/>
            <person name="Nielsen M.R."/>
            <person name="Sondergaard T.E."/>
            <person name="Sorensen J.L."/>
            <person name="Fitzpatrick D.A."/>
            <person name="Frisvad J.C."/>
            <person name="Nielsen K.L."/>
        </authorList>
    </citation>
    <scope>NUCLEOTIDE SEQUENCE</scope>
    <source>
        <strain evidence="11">IBT 17660</strain>
    </source>
</reference>
<comment type="subcellular location">
    <subcellularLocation>
        <location evidence="1 8">Mitochondrion</location>
    </subcellularLocation>
</comment>
<keyword evidence="5" id="KW-0809">Transit peptide</keyword>
<evidence type="ECO:0000313" key="11">
    <source>
        <dbReference type="EMBL" id="KAJ5477959.1"/>
    </source>
</evidence>
<evidence type="ECO:0000256" key="3">
    <source>
        <dbReference type="ARBA" id="ARBA00010766"/>
    </source>
</evidence>
<evidence type="ECO:0000256" key="9">
    <source>
        <dbReference type="SAM" id="MobiDB-lite"/>
    </source>
</evidence>
<proteinExistence type="inferred from homology"/>
<dbReference type="GO" id="GO:0005743">
    <property type="term" value="C:mitochondrial inner membrane"/>
    <property type="evidence" value="ECO:0007669"/>
    <property type="project" value="TreeGrafter"/>
</dbReference>
<gene>
    <name evidence="11" type="ORF">N7530_003468</name>
</gene>
<dbReference type="OrthoDB" id="619536at2759"/>
<evidence type="ECO:0000256" key="1">
    <source>
        <dbReference type="ARBA" id="ARBA00004173"/>
    </source>
</evidence>
<keyword evidence="12" id="KW-1185">Reference proteome</keyword>